<dbReference type="SUPFAM" id="SSF55920">
    <property type="entry name" value="Creatinase/aminopeptidase"/>
    <property type="match status" value="1"/>
</dbReference>
<organism evidence="3 4">
    <name type="scientific">Gaopeijia maritima</name>
    <dbReference type="NCBI Taxonomy" id="3119007"/>
    <lineage>
        <taxon>Bacteria</taxon>
        <taxon>Pseudomonadati</taxon>
        <taxon>Gemmatimonadota</taxon>
        <taxon>Longimicrobiia</taxon>
        <taxon>Gaopeijiales</taxon>
        <taxon>Gaopeijiaceae</taxon>
        <taxon>Gaopeijia</taxon>
    </lineage>
</organism>
<reference evidence="3 4" key="1">
    <citation type="submission" date="2024-02" db="EMBL/GenBank/DDBJ databases">
        <title>A novel Gemmatimonadota bacterium.</title>
        <authorList>
            <person name="Du Z.-J."/>
            <person name="Ye Y.-Q."/>
        </authorList>
    </citation>
    <scope>NUCLEOTIDE SEQUENCE [LARGE SCALE GENOMIC DNA]</scope>
    <source>
        <strain evidence="3 4">DH-20</strain>
    </source>
</reference>
<proteinExistence type="predicted"/>
<evidence type="ECO:0000256" key="1">
    <source>
        <dbReference type="SAM" id="SignalP"/>
    </source>
</evidence>
<dbReference type="EMBL" id="JBBHLI010000001">
    <property type="protein sequence ID" value="MEK9499948.1"/>
    <property type="molecule type" value="Genomic_DNA"/>
</dbReference>
<sequence>MLRRLLPLVALLAPAAPGAAQPPSRMPADAPARYHPMPPLRVQADQMQEWVAARLDRVLPALMEEYDVDMWILSMREYGEDPVFWSIVSPTTFAARRRSIYLFTRREDGTVERLALGGTSQGGLFETYRSPRPAPTGEQAELWGDEQWRLLNEIVTDRDPSNIVLNIDDTWAFADGLGAGEREALEAALGERYLERVRREPRLATDYIATRVPEMMPRYREVMETVHAIISEAFSNSVITPGETTTEDVVWWLRQKVNDLGMTAWFQPSVSVQRAGDVPTAGEVVIERGDLLWTDFGVVAQRLSTDTQHLGYVLREGETEVPAGLRACMRASNRMQEIQLEEMTPGRTGNEALRAAQRRMAAEGIEGTLYSHPIGDHGHGAGPLIGRWDAQEGVPGRGDAVIRPSTWYSIELQATVPIPEWDGRTASCRQEEEAYLDENGDRHWVLRRQEVFHLVW</sequence>
<feature type="signal peptide" evidence="1">
    <location>
        <begin position="1"/>
        <end position="19"/>
    </location>
</feature>
<accession>A0ABU9E5E6</accession>
<keyword evidence="1" id="KW-0732">Signal</keyword>
<dbReference type="Pfam" id="PF00557">
    <property type="entry name" value="Peptidase_M24"/>
    <property type="match status" value="1"/>
</dbReference>
<dbReference type="Proteomes" id="UP001484239">
    <property type="component" value="Unassembled WGS sequence"/>
</dbReference>
<feature type="chain" id="PRO_5045531128" evidence="1">
    <location>
        <begin position="20"/>
        <end position="456"/>
    </location>
</feature>
<dbReference type="Gene3D" id="3.90.230.10">
    <property type="entry name" value="Creatinase/methionine aminopeptidase superfamily"/>
    <property type="match status" value="1"/>
</dbReference>
<evidence type="ECO:0000313" key="3">
    <source>
        <dbReference type="EMBL" id="MEK9499948.1"/>
    </source>
</evidence>
<name>A0ABU9E5E6_9BACT</name>
<dbReference type="RefSeq" id="WP_405277878.1">
    <property type="nucleotide sequence ID" value="NZ_CP144380.1"/>
</dbReference>
<gene>
    <name evidence="3" type="ORF">WI372_02990</name>
</gene>
<keyword evidence="4" id="KW-1185">Reference proteome</keyword>
<dbReference type="InterPro" id="IPR036005">
    <property type="entry name" value="Creatinase/aminopeptidase-like"/>
</dbReference>
<evidence type="ECO:0000259" key="2">
    <source>
        <dbReference type="Pfam" id="PF00557"/>
    </source>
</evidence>
<dbReference type="InterPro" id="IPR000994">
    <property type="entry name" value="Pept_M24"/>
</dbReference>
<evidence type="ECO:0000313" key="4">
    <source>
        <dbReference type="Proteomes" id="UP001484239"/>
    </source>
</evidence>
<comment type="caution">
    <text evidence="3">The sequence shown here is derived from an EMBL/GenBank/DDBJ whole genome shotgun (WGS) entry which is preliminary data.</text>
</comment>
<protein>
    <submittedName>
        <fullName evidence="3">M24 family metallopeptidase</fullName>
    </submittedName>
</protein>
<feature type="domain" description="Peptidase M24" evidence="2">
    <location>
        <begin position="220"/>
        <end position="421"/>
    </location>
</feature>